<accession>A0ABQ6BPA1</accession>
<evidence type="ECO:0000259" key="4">
    <source>
        <dbReference type="Pfam" id="PF22255"/>
    </source>
</evidence>
<reference evidence="6" key="1">
    <citation type="journal article" date="2019" name="Int. J. Syst. Evol. Microbiol.">
        <title>The Global Catalogue of Microorganisms (GCM) 10K type strain sequencing project: providing services to taxonomists for standard genome sequencing and annotation.</title>
        <authorList>
            <consortium name="The Broad Institute Genomics Platform"/>
            <consortium name="The Broad Institute Genome Sequencing Center for Infectious Disease"/>
            <person name="Wu L."/>
            <person name="Ma J."/>
        </authorList>
    </citation>
    <scope>NUCLEOTIDE SEQUENCE [LARGE SCALE GENOMIC DNA]</scope>
    <source>
        <strain evidence="6">NBRC 104970</strain>
    </source>
</reference>
<protein>
    <submittedName>
        <fullName evidence="5">Tail protein</fullName>
    </submittedName>
</protein>
<dbReference type="SUPFAM" id="SSF69279">
    <property type="entry name" value="Phage tail proteins"/>
    <property type="match status" value="2"/>
</dbReference>
<dbReference type="Gene3D" id="2.30.300.10">
    <property type="entry name" value="Baseplate protein-like domain - beta roll fold"/>
    <property type="match status" value="1"/>
</dbReference>
<name>A0ABQ6BPA1_9NEIS</name>
<evidence type="ECO:0000259" key="2">
    <source>
        <dbReference type="Pfam" id="PF21683"/>
    </source>
</evidence>
<evidence type="ECO:0000259" key="3">
    <source>
        <dbReference type="Pfam" id="PF21929"/>
    </source>
</evidence>
<dbReference type="Pfam" id="PF21683">
    <property type="entry name" value="GpP-like_1st"/>
    <property type="match status" value="1"/>
</dbReference>
<dbReference type="InterPro" id="IPR023399">
    <property type="entry name" value="Baseplate-like_2-layer_sand"/>
</dbReference>
<dbReference type="Proteomes" id="UP001156836">
    <property type="component" value="Unassembled WGS sequence"/>
</dbReference>
<dbReference type="Gene3D" id="3.55.50.10">
    <property type="entry name" value="Baseplate protein-like domains"/>
    <property type="match status" value="1"/>
</dbReference>
<dbReference type="InterPro" id="IPR053981">
    <property type="entry name" value="Gp44/GpP-like_2nd"/>
</dbReference>
<sequence length="367" mass="40040">MANLQLKVGGRIYGGWTEISLQRGLEQLAGSFTLQLTERWPDQDTARPVKPGEACVVTIDDQPVITGFIDQVSVRFDAQARSLSVSGRDATADLVDCSASHGSGQWKRASLARIARDLCHDFKLPVVIDPAVQKQADDPFKSWNIEEGETVFDCLERMARLRMLLLTTRGDGALYITRPGTEEAQAALVEGDNLLGGEASFSWAQRFSLYRVKAQSRGRHAEQGSSSDAVVTRHRPLIVLAEDQAEGPTVQQRANWEKTIRAARANRATVDVVGWRQGDGLPLWQPNLRVNLKSGLLRADGDVLISEVSYTLGAGGERCALTLVDPRTFDRLEGKSTTPLKRGKSATAKPSSTAGQGTTQSNDWGQN</sequence>
<dbReference type="InterPro" id="IPR053982">
    <property type="entry name" value="Gp44/GpP-like_C"/>
</dbReference>
<dbReference type="EMBL" id="BSOZ01000008">
    <property type="protein sequence ID" value="GLS03773.1"/>
    <property type="molecule type" value="Genomic_DNA"/>
</dbReference>
<feature type="domain" description="Baseplate hub protein gp44-like N-terminal" evidence="2">
    <location>
        <begin position="4"/>
        <end position="89"/>
    </location>
</feature>
<dbReference type="PIRSF" id="PIRSF004440">
    <property type="entry name" value="GpP"/>
    <property type="match status" value="1"/>
</dbReference>
<dbReference type="InterPro" id="IPR026276">
    <property type="entry name" value="Baseplate_GpP"/>
</dbReference>
<feature type="domain" description="Baseplate hub protein gp44/GpP-like second" evidence="4">
    <location>
        <begin position="91"/>
        <end position="178"/>
    </location>
</feature>
<proteinExistence type="predicted"/>
<feature type="region of interest" description="Disordered" evidence="1">
    <location>
        <begin position="332"/>
        <end position="367"/>
    </location>
</feature>
<dbReference type="Pfam" id="PF21929">
    <property type="entry name" value="GpP_4th"/>
    <property type="match status" value="1"/>
</dbReference>
<evidence type="ECO:0000313" key="5">
    <source>
        <dbReference type="EMBL" id="GLS03773.1"/>
    </source>
</evidence>
<comment type="caution">
    <text evidence="5">The sequence shown here is derived from an EMBL/GenBank/DDBJ whole genome shotgun (WGS) entry which is preliminary data.</text>
</comment>
<dbReference type="Pfam" id="PF22255">
    <property type="entry name" value="Gp44-like_2nd"/>
    <property type="match status" value="1"/>
</dbReference>
<feature type="domain" description="Baseplate hub protein gp44/GpP-like C-terminal" evidence="3">
    <location>
        <begin position="250"/>
        <end position="330"/>
    </location>
</feature>
<dbReference type="Gene3D" id="3.30.1920.10">
    <property type="entry name" value="Baseplate protein-like domains - 2 layer sandwich fold"/>
    <property type="match status" value="1"/>
</dbReference>
<evidence type="ECO:0000313" key="6">
    <source>
        <dbReference type="Proteomes" id="UP001156836"/>
    </source>
</evidence>
<dbReference type="RefSeq" id="WP_018747003.1">
    <property type="nucleotide sequence ID" value="NZ_BSOZ01000008.1"/>
</dbReference>
<gene>
    <name evidence="5" type="ORF">GCM10007860_09180</name>
</gene>
<feature type="compositionally biased region" description="Polar residues" evidence="1">
    <location>
        <begin position="348"/>
        <end position="367"/>
    </location>
</feature>
<organism evidence="5 6">
    <name type="scientific">Chitiniphilus shinanonensis</name>
    <dbReference type="NCBI Taxonomy" id="553088"/>
    <lineage>
        <taxon>Bacteria</taxon>
        <taxon>Pseudomonadati</taxon>
        <taxon>Pseudomonadota</taxon>
        <taxon>Betaproteobacteria</taxon>
        <taxon>Neisseriales</taxon>
        <taxon>Chitinibacteraceae</taxon>
        <taxon>Chitiniphilus</taxon>
    </lineage>
</organism>
<dbReference type="InterPro" id="IPR049354">
    <property type="entry name" value="GpP-like_N"/>
</dbReference>
<keyword evidence="6" id="KW-1185">Reference proteome</keyword>
<evidence type="ECO:0000256" key="1">
    <source>
        <dbReference type="SAM" id="MobiDB-lite"/>
    </source>
</evidence>